<feature type="compositionally biased region" description="Polar residues" evidence="1">
    <location>
        <begin position="609"/>
        <end position="624"/>
    </location>
</feature>
<gene>
    <name evidence="4" type="ORF">HPHI1048_LOCUS4174</name>
</gene>
<feature type="domain" description="Potassium channel" evidence="3">
    <location>
        <begin position="276"/>
        <end position="339"/>
    </location>
</feature>
<proteinExistence type="predicted"/>
<keyword evidence="2" id="KW-1133">Transmembrane helix</keyword>
<feature type="transmembrane region" description="Helical" evidence="2">
    <location>
        <begin position="258"/>
        <end position="278"/>
    </location>
</feature>
<dbReference type="AlphaFoldDB" id="A0A7S0HC17"/>
<accession>A0A7S0HC17</accession>
<protein>
    <recommendedName>
        <fullName evidence="3">Potassium channel domain-containing protein</fullName>
    </recommendedName>
</protein>
<feature type="region of interest" description="Disordered" evidence="1">
    <location>
        <begin position="591"/>
        <end position="700"/>
    </location>
</feature>
<dbReference type="InterPro" id="IPR015449">
    <property type="entry name" value="K_chnl_Ca-activ_SK"/>
</dbReference>
<dbReference type="InterPro" id="IPR013099">
    <property type="entry name" value="K_chnl_dom"/>
</dbReference>
<keyword evidence="2" id="KW-0812">Transmembrane</keyword>
<evidence type="ECO:0000256" key="2">
    <source>
        <dbReference type="SAM" id="Phobius"/>
    </source>
</evidence>
<sequence>MFCFKKRERDFEEKVLLLTSDKYRRTSIRKIQRSQYYLQIWITIVATVSLFLGITVAELCGVGKPYPENMDTSNMTQQEFVALVNDPCTPRASSGKALCFAFSLLLTGLVVRFYMLELSLVHLNSSNWREEKPNFWKITEWAMHGGIQSKKFVDLLMEIFLCIVNPVPGLSFQFLAQSYIFQRGQMVLNYRIENIIVVCMFPRLYHIWRLYRMWMFSKFFDQEFLRFMDNPTLNLFATIVPSNTAFAVKVALARYPVLTMTFSLFVFLWVSTYLMRLAEAPFQTDIAENIWNPMWMVVVTLATVGYGDTTPVTYTGRTIAVLVMIFGALYVAAVTATFCEHISMTSVERDLMIQIDMEQWQFKLACLAAAVIQNRWRGRKDKRLSFQFKAMQKKFIKWAEDEEVEVDRYVIKRTSTSKNNAVGDGGKSAEMIAARFDTLEQKLTTCQDEQLSFVKEQKEVFHNVEKSLKLLHSQILQMSSALQGVQNTSNHAEGPEHGQRKREMFSKSLKILTAEDMDMVEDMEARVEKVLFSPTESRRKKIKVLHESLGTSLGLLKSLMDPEAEQGAGNPQGPPSYERIVKTWRNPYVRKDVEGGKEHSNSLRRMAAEQSSPNRRSSESLFTDSSEERKVKQFHRLSGGGSNRMSGSEQEPNMNREGMSRREIARAEAQNSGRRREAEERSWKAEAARRKTRKSAGEGNEVILVDGGTRSSYLLDRTLSDSQYV</sequence>
<dbReference type="EMBL" id="HBEO01005888">
    <property type="protein sequence ID" value="CAD8472445.1"/>
    <property type="molecule type" value="Transcribed_RNA"/>
</dbReference>
<feature type="transmembrane region" description="Helical" evidence="2">
    <location>
        <begin position="319"/>
        <end position="339"/>
    </location>
</feature>
<dbReference type="SUPFAM" id="SSF81324">
    <property type="entry name" value="Voltage-gated potassium channels"/>
    <property type="match status" value="1"/>
</dbReference>
<name>A0A7S0HC17_9CRYP</name>
<evidence type="ECO:0000313" key="4">
    <source>
        <dbReference type="EMBL" id="CAD8472445.1"/>
    </source>
</evidence>
<evidence type="ECO:0000256" key="1">
    <source>
        <dbReference type="SAM" id="MobiDB-lite"/>
    </source>
</evidence>
<evidence type="ECO:0000259" key="3">
    <source>
        <dbReference type="Pfam" id="PF07885"/>
    </source>
</evidence>
<dbReference type="GO" id="GO:0016286">
    <property type="term" value="F:small conductance calcium-activated potassium channel activity"/>
    <property type="evidence" value="ECO:0007669"/>
    <property type="project" value="InterPro"/>
</dbReference>
<keyword evidence="2" id="KW-0472">Membrane</keyword>
<dbReference type="Gene3D" id="1.10.287.70">
    <property type="match status" value="1"/>
</dbReference>
<feature type="transmembrane region" description="Helical" evidence="2">
    <location>
        <begin position="95"/>
        <end position="115"/>
    </location>
</feature>
<feature type="transmembrane region" description="Helical" evidence="2">
    <location>
        <begin position="36"/>
        <end position="57"/>
    </location>
</feature>
<organism evidence="4">
    <name type="scientific">Hanusia phi</name>
    <dbReference type="NCBI Taxonomy" id="3032"/>
    <lineage>
        <taxon>Eukaryota</taxon>
        <taxon>Cryptophyceae</taxon>
        <taxon>Pyrenomonadales</taxon>
        <taxon>Geminigeraceae</taxon>
        <taxon>Hanusia</taxon>
    </lineage>
</organism>
<dbReference type="GO" id="GO:0016020">
    <property type="term" value="C:membrane"/>
    <property type="evidence" value="ECO:0007669"/>
    <property type="project" value="InterPro"/>
</dbReference>
<dbReference type="Pfam" id="PF07885">
    <property type="entry name" value="Ion_trans_2"/>
    <property type="match status" value="1"/>
</dbReference>
<feature type="compositionally biased region" description="Polar residues" evidence="1">
    <location>
        <begin position="643"/>
        <end position="653"/>
    </location>
</feature>
<feature type="compositionally biased region" description="Basic and acidic residues" evidence="1">
    <location>
        <begin position="674"/>
        <end position="689"/>
    </location>
</feature>
<dbReference type="PANTHER" id="PTHR10153">
    <property type="entry name" value="SMALL CONDUCTANCE CALCIUM-ACTIVATED POTASSIUM CHANNEL"/>
    <property type="match status" value="1"/>
</dbReference>
<feature type="transmembrane region" description="Helical" evidence="2">
    <location>
        <begin position="290"/>
        <end position="307"/>
    </location>
</feature>
<feature type="compositionally biased region" description="Basic and acidic residues" evidence="1">
    <location>
        <begin position="591"/>
        <end position="601"/>
    </location>
</feature>
<reference evidence="4" key="1">
    <citation type="submission" date="2021-01" db="EMBL/GenBank/DDBJ databases">
        <authorList>
            <person name="Corre E."/>
            <person name="Pelletier E."/>
            <person name="Niang G."/>
            <person name="Scheremetjew M."/>
            <person name="Finn R."/>
            <person name="Kale V."/>
            <person name="Holt S."/>
            <person name="Cochrane G."/>
            <person name="Meng A."/>
            <person name="Brown T."/>
            <person name="Cohen L."/>
        </authorList>
    </citation>
    <scope>NUCLEOTIDE SEQUENCE</scope>
    <source>
        <strain evidence="4">CCMP325</strain>
    </source>
</reference>